<evidence type="ECO:0000256" key="7">
    <source>
        <dbReference type="ARBA" id="ARBA00023136"/>
    </source>
</evidence>
<keyword evidence="4 9" id="KW-0812">Transmembrane</keyword>
<feature type="transmembrane region" description="Helical" evidence="9">
    <location>
        <begin position="118"/>
        <end position="136"/>
    </location>
</feature>
<name>A0A0C9YI67_9AGAR</name>
<reference evidence="11 12" key="1">
    <citation type="submission" date="2014-04" db="EMBL/GenBank/DDBJ databases">
        <authorList>
            <consortium name="DOE Joint Genome Institute"/>
            <person name="Kuo A."/>
            <person name="Kohler A."/>
            <person name="Nagy L.G."/>
            <person name="Floudas D."/>
            <person name="Copeland A."/>
            <person name="Barry K.W."/>
            <person name="Cichocki N."/>
            <person name="Veneault-Fourrey C."/>
            <person name="LaButti K."/>
            <person name="Lindquist E.A."/>
            <person name="Lipzen A."/>
            <person name="Lundell T."/>
            <person name="Morin E."/>
            <person name="Murat C."/>
            <person name="Sun H."/>
            <person name="Tunlid A."/>
            <person name="Henrissat B."/>
            <person name="Grigoriev I.V."/>
            <person name="Hibbett D.S."/>
            <person name="Martin F."/>
            <person name="Nordberg H.P."/>
            <person name="Cantor M.N."/>
            <person name="Hua S.X."/>
        </authorList>
    </citation>
    <scope>NUCLEOTIDE SEQUENCE [LARGE SCALE GENOMIC DNA]</scope>
    <source>
        <strain evidence="11 12">LaAM-08-1</strain>
    </source>
</reference>
<feature type="transmembrane region" description="Helical" evidence="9">
    <location>
        <begin position="413"/>
        <end position="431"/>
    </location>
</feature>
<feature type="transmembrane region" description="Helical" evidence="9">
    <location>
        <begin position="737"/>
        <end position="755"/>
    </location>
</feature>
<feature type="transmembrane region" description="Helical" evidence="9">
    <location>
        <begin position="90"/>
        <end position="112"/>
    </location>
</feature>
<evidence type="ECO:0000313" key="12">
    <source>
        <dbReference type="Proteomes" id="UP000054477"/>
    </source>
</evidence>
<evidence type="ECO:0000256" key="6">
    <source>
        <dbReference type="ARBA" id="ARBA00023065"/>
    </source>
</evidence>
<keyword evidence="7 9" id="KW-0472">Membrane</keyword>
<feature type="domain" description="Cation efflux protein transmembrane" evidence="10">
    <location>
        <begin position="695"/>
        <end position="761"/>
    </location>
</feature>
<evidence type="ECO:0000256" key="9">
    <source>
        <dbReference type="SAM" id="Phobius"/>
    </source>
</evidence>
<evidence type="ECO:0000256" key="2">
    <source>
        <dbReference type="ARBA" id="ARBA00008873"/>
    </source>
</evidence>
<evidence type="ECO:0000256" key="3">
    <source>
        <dbReference type="ARBA" id="ARBA00022448"/>
    </source>
</evidence>
<feature type="region of interest" description="Disordered" evidence="8">
    <location>
        <begin position="677"/>
        <end position="698"/>
    </location>
</feature>
<dbReference type="GO" id="GO:0006882">
    <property type="term" value="P:intracellular zinc ion homeostasis"/>
    <property type="evidence" value="ECO:0007669"/>
    <property type="project" value="InterPro"/>
</dbReference>
<feature type="transmembrane region" description="Helical" evidence="9">
    <location>
        <begin position="197"/>
        <end position="219"/>
    </location>
</feature>
<organism evidence="11 12">
    <name type="scientific">Laccaria amethystina LaAM-08-1</name>
    <dbReference type="NCBI Taxonomy" id="1095629"/>
    <lineage>
        <taxon>Eukaryota</taxon>
        <taxon>Fungi</taxon>
        <taxon>Dikarya</taxon>
        <taxon>Basidiomycota</taxon>
        <taxon>Agaricomycotina</taxon>
        <taxon>Agaricomycetes</taxon>
        <taxon>Agaricomycetidae</taxon>
        <taxon>Agaricales</taxon>
        <taxon>Agaricineae</taxon>
        <taxon>Hydnangiaceae</taxon>
        <taxon>Laccaria</taxon>
    </lineage>
</organism>
<reference evidence="12" key="2">
    <citation type="submission" date="2015-01" db="EMBL/GenBank/DDBJ databases">
        <title>Evolutionary Origins and Diversification of the Mycorrhizal Mutualists.</title>
        <authorList>
            <consortium name="DOE Joint Genome Institute"/>
            <consortium name="Mycorrhizal Genomics Consortium"/>
            <person name="Kohler A."/>
            <person name="Kuo A."/>
            <person name="Nagy L.G."/>
            <person name="Floudas D."/>
            <person name="Copeland A."/>
            <person name="Barry K.W."/>
            <person name="Cichocki N."/>
            <person name="Veneault-Fourrey C."/>
            <person name="LaButti K."/>
            <person name="Lindquist E.A."/>
            <person name="Lipzen A."/>
            <person name="Lundell T."/>
            <person name="Morin E."/>
            <person name="Murat C."/>
            <person name="Riley R."/>
            <person name="Ohm R."/>
            <person name="Sun H."/>
            <person name="Tunlid A."/>
            <person name="Henrissat B."/>
            <person name="Grigoriev I.V."/>
            <person name="Hibbett D.S."/>
            <person name="Martin F."/>
        </authorList>
    </citation>
    <scope>NUCLEOTIDE SEQUENCE [LARGE SCALE GENOMIC DNA]</scope>
    <source>
        <strain evidence="12">LaAM-08-1</strain>
    </source>
</reference>
<dbReference type="GO" id="GO:0005385">
    <property type="term" value="F:zinc ion transmembrane transporter activity"/>
    <property type="evidence" value="ECO:0007669"/>
    <property type="project" value="InterPro"/>
</dbReference>
<comment type="subcellular location">
    <subcellularLocation>
        <location evidence="1">Membrane</location>
        <topology evidence="1">Multi-pass membrane protein</topology>
    </subcellularLocation>
</comment>
<evidence type="ECO:0000259" key="10">
    <source>
        <dbReference type="Pfam" id="PF01545"/>
    </source>
</evidence>
<keyword evidence="3" id="KW-0813">Transport</keyword>
<sequence>MPVPDARTRTKISLNPSKVLSTSIPSKLLPRLFLSNLLFVIALHASKEWLLDFDVGVFWVVMRVLACGGFGVLVWEGVTGQLAKRKTIEWSVLGTGSLLLFVQSACLFTALYRLSSTRVVLFTHFSAFWVGSLLNFTSQTRKAGAVGLAIFLSVLSDSQLSVTTFWRYVPGYGALLLHAVSSTALEHTIQILSPSLGSTFTISAITLGASIFALPFYLFRTVVLNSPPTPVLPVLSLAFIPVIAYSLLFLAPLTTRSLIHMSLTSQHFRTSYPLLAVFSAVLGTLAFSKFPNWTDLFIAILLYIGMYPESIDAFSAAPRTPTSRLIRSYLKTILSNPESRKIFYFLMLNLSYMLVQMLYGVWTNSLGLISDAIHMAFDCMAIGVGLFASVMATWEPNESFTYGYGRIETLSGFANGIFLILISIFIVFEAIQRLLEPPEMNTSQLLLVSSVGLAVNLFGMFAMGGHHHHGGHSHSHGHSHSSHTSHAHTDDHSHSHTPLPPRSHSHSHTDSPPPAITLHSHSHSAQPPLPTLGHSHSHSHHEHASTPDSSSHCEDRSHSHSPPASHSVSHSEPHSHPHSSGAHSHSHIPQPTDSHDHTHGHLSAANGLEIQQVHNHSSKRHSHGPSMHLNLSRERAYNNSNTILSPISPDGMHSTDLTMPLTPNYTFGHDDHFLKHHEPAGHEPNVHKPSSPPSHEGHSHNMRGVFLHVMADTLGSVGVIISTLLIQFYGWTGFDPIASLFIAILIAASVFPLVVDTGKVLALDVADRDLVIQQALAELSSIEGVGSYDFPRFWPKDATSLIGSIHIHLVPSAASHDPTGPHSNVRTTYTRIDRVVERVDALLREKIPGLEELTIQVEGKQASLPSTASS</sequence>
<dbReference type="STRING" id="1095629.A0A0C9YI67"/>
<comment type="similarity">
    <text evidence="2">Belongs to the cation diffusion facilitator (CDF) transporter (TC 2.A.4) family. SLC30A subfamily.</text>
</comment>
<dbReference type="PANTHER" id="PTHR45755">
    <property type="match status" value="1"/>
</dbReference>
<dbReference type="SUPFAM" id="SSF161111">
    <property type="entry name" value="Cation efflux protein transmembrane domain-like"/>
    <property type="match status" value="1"/>
</dbReference>
<dbReference type="OrthoDB" id="78669at2759"/>
<dbReference type="Gene3D" id="1.20.1510.10">
    <property type="entry name" value="Cation efflux protein transmembrane domain"/>
    <property type="match status" value="2"/>
</dbReference>
<feature type="transmembrane region" description="Helical" evidence="9">
    <location>
        <begin position="57"/>
        <end position="78"/>
    </location>
</feature>
<evidence type="ECO:0000256" key="4">
    <source>
        <dbReference type="ARBA" id="ARBA00022692"/>
    </source>
</evidence>
<dbReference type="InterPro" id="IPR045316">
    <property type="entry name" value="Msc2-like"/>
</dbReference>
<evidence type="ECO:0000256" key="8">
    <source>
        <dbReference type="SAM" id="MobiDB-lite"/>
    </source>
</evidence>
<dbReference type="InterPro" id="IPR027469">
    <property type="entry name" value="Cation_efflux_TMD_sf"/>
</dbReference>
<dbReference type="GO" id="GO:0031410">
    <property type="term" value="C:cytoplasmic vesicle"/>
    <property type="evidence" value="ECO:0007669"/>
    <property type="project" value="TreeGrafter"/>
</dbReference>
<dbReference type="InterPro" id="IPR058533">
    <property type="entry name" value="Cation_efflux_TM"/>
</dbReference>
<feature type="transmembrane region" description="Helical" evidence="9">
    <location>
        <begin position="705"/>
        <end position="731"/>
    </location>
</feature>
<keyword evidence="5 9" id="KW-1133">Transmembrane helix</keyword>
<feature type="region of interest" description="Disordered" evidence="8">
    <location>
        <begin position="468"/>
        <end position="601"/>
    </location>
</feature>
<feature type="transmembrane region" description="Helical" evidence="9">
    <location>
        <begin position="443"/>
        <end position="463"/>
    </location>
</feature>
<dbReference type="HOGENOM" id="CLU_013430_7_0_1"/>
<feature type="compositionally biased region" description="Basic residues" evidence="8">
    <location>
        <begin position="468"/>
        <end position="486"/>
    </location>
</feature>
<dbReference type="GO" id="GO:0016020">
    <property type="term" value="C:membrane"/>
    <property type="evidence" value="ECO:0007669"/>
    <property type="project" value="UniProtKB-SubCell"/>
</dbReference>
<feature type="transmembrane region" description="Helical" evidence="9">
    <location>
        <begin position="272"/>
        <end position="290"/>
    </location>
</feature>
<dbReference type="EMBL" id="KN838545">
    <property type="protein sequence ID" value="KIK07743.1"/>
    <property type="molecule type" value="Genomic_DNA"/>
</dbReference>
<keyword evidence="12" id="KW-1185">Reference proteome</keyword>
<dbReference type="AlphaFoldDB" id="A0A0C9YI67"/>
<feature type="transmembrane region" description="Helical" evidence="9">
    <location>
        <begin position="373"/>
        <end position="392"/>
    </location>
</feature>
<dbReference type="GO" id="GO:1904257">
    <property type="term" value="P:zinc ion import into Golgi lumen"/>
    <property type="evidence" value="ECO:0007669"/>
    <property type="project" value="TreeGrafter"/>
</dbReference>
<gene>
    <name evidence="11" type="ORF">K443DRAFT_673008</name>
</gene>
<evidence type="ECO:0000256" key="1">
    <source>
        <dbReference type="ARBA" id="ARBA00004141"/>
    </source>
</evidence>
<protein>
    <recommendedName>
        <fullName evidence="10">Cation efflux protein transmembrane domain-containing protein</fullName>
    </recommendedName>
</protein>
<feature type="transmembrane region" description="Helical" evidence="9">
    <location>
        <begin position="143"/>
        <end position="162"/>
    </location>
</feature>
<dbReference type="GO" id="GO:0005794">
    <property type="term" value="C:Golgi apparatus"/>
    <property type="evidence" value="ECO:0007669"/>
    <property type="project" value="TreeGrafter"/>
</dbReference>
<feature type="domain" description="Cation efflux protein transmembrane" evidence="10">
    <location>
        <begin position="342"/>
        <end position="476"/>
    </location>
</feature>
<dbReference type="NCBIfam" id="TIGR01297">
    <property type="entry name" value="CDF"/>
    <property type="match status" value="2"/>
</dbReference>
<proteinExistence type="inferred from homology"/>
<keyword evidence="6" id="KW-0406">Ion transport</keyword>
<dbReference type="Proteomes" id="UP000054477">
    <property type="component" value="Unassembled WGS sequence"/>
</dbReference>
<feature type="compositionally biased region" description="Basic and acidic residues" evidence="8">
    <location>
        <begin position="677"/>
        <end position="686"/>
    </location>
</feature>
<accession>A0A0C9YI67</accession>
<feature type="transmembrane region" description="Helical" evidence="9">
    <location>
        <begin position="342"/>
        <end position="361"/>
    </location>
</feature>
<dbReference type="FunFam" id="1.20.1510.10:FF:000033">
    <property type="entry name" value="Unplaced genomic scaffold supercont1.9, whole genome shotgun sequence"/>
    <property type="match status" value="1"/>
</dbReference>
<dbReference type="PANTHER" id="PTHR45755:SF4">
    <property type="entry name" value="ZINC TRANSPORTER 7"/>
    <property type="match status" value="1"/>
</dbReference>
<evidence type="ECO:0000256" key="5">
    <source>
        <dbReference type="ARBA" id="ARBA00022989"/>
    </source>
</evidence>
<evidence type="ECO:0000313" key="11">
    <source>
        <dbReference type="EMBL" id="KIK07743.1"/>
    </source>
</evidence>
<feature type="transmembrane region" description="Helical" evidence="9">
    <location>
        <begin position="28"/>
        <end position="45"/>
    </location>
</feature>
<feature type="transmembrane region" description="Helical" evidence="9">
    <location>
        <begin position="231"/>
        <end position="251"/>
    </location>
</feature>
<dbReference type="InterPro" id="IPR002524">
    <property type="entry name" value="Cation_efflux"/>
</dbReference>
<dbReference type="Pfam" id="PF01545">
    <property type="entry name" value="Cation_efflux"/>
    <property type="match status" value="2"/>
</dbReference>